<dbReference type="Gene3D" id="1.25.40.10">
    <property type="entry name" value="Tetratricopeptide repeat domain"/>
    <property type="match status" value="1"/>
</dbReference>
<evidence type="ECO:0000313" key="1">
    <source>
        <dbReference type="EMBL" id="BCM25582.1"/>
    </source>
</evidence>
<keyword evidence="2" id="KW-1185">Reference proteome</keyword>
<dbReference type="AlphaFoldDB" id="A0A8D5G9G9"/>
<dbReference type="InterPro" id="IPR006597">
    <property type="entry name" value="Sel1-like"/>
</dbReference>
<organism evidence="1 2">
    <name type="scientific">Methyloradius palustris</name>
    <dbReference type="NCBI Taxonomy" id="2778876"/>
    <lineage>
        <taxon>Bacteria</taxon>
        <taxon>Pseudomonadati</taxon>
        <taxon>Pseudomonadota</taxon>
        <taxon>Betaproteobacteria</taxon>
        <taxon>Nitrosomonadales</taxon>
        <taxon>Methylophilaceae</taxon>
        <taxon>Methyloradius</taxon>
    </lineage>
</organism>
<dbReference type="KEGG" id="mpau:ZMTM_18410"/>
<dbReference type="RefSeq" id="WP_221763653.1">
    <property type="nucleotide sequence ID" value="NZ_AP024110.1"/>
</dbReference>
<reference evidence="1" key="1">
    <citation type="journal article" date="2021" name="Arch. Microbiol.">
        <title>Methyloradius palustris gen. nov., sp. nov., a methanol-oxidizing bacterium isolated from snow.</title>
        <authorList>
            <person name="Miyadera T."/>
            <person name="Kojima H."/>
            <person name="Fukui M."/>
        </authorList>
    </citation>
    <scope>NUCLEOTIDE SEQUENCE</scope>
    <source>
        <strain evidence="1">Zm11</strain>
    </source>
</reference>
<gene>
    <name evidence="1" type="ORF">ZMTM_18410</name>
</gene>
<dbReference type="PANTHER" id="PTHR11102:SF160">
    <property type="entry name" value="ERAD-ASSOCIATED E3 UBIQUITIN-PROTEIN LIGASE COMPONENT HRD3"/>
    <property type="match status" value="1"/>
</dbReference>
<dbReference type="PANTHER" id="PTHR11102">
    <property type="entry name" value="SEL-1-LIKE PROTEIN"/>
    <property type="match status" value="1"/>
</dbReference>
<accession>A0A8D5G9G9</accession>
<evidence type="ECO:0000313" key="2">
    <source>
        <dbReference type="Proteomes" id="UP000826722"/>
    </source>
</evidence>
<protein>
    <recommendedName>
        <fullName evidence="3">Sel1 repeat family protein</fullName>
    </recommendedName>
</protein>
<dbReference type="Proteomes" id="UP000826722">
    <property type="component" value="Chromosome"/>
</dbReference>
<dbReference type="InterPro" id="IPR050767">
    <property type="entry name" value="Sel1_AlgK"/>
</dbReference>
<dbReference type="EMBL" id="AP024110">
    <property type="protein sequence ID" value="BCM25582.1"/>
    <property type="molecule type" value="Genomic_DNA"/>
</dbReference>
<dbReference type="Pfam" id="PF08238">
    <property type="entry name" value="Sel1"/>
    <property type="match status" value="6"/>
</dbReference>
<dbReference type="SUPFAM" id="SSF81901">
    <property type="entry name" value="HCP-like"/>
    <property type="match status" value="1"/>
</dbReference>
<dbReference type="SMART" id="SM00671">
    <property type="entry name" value="SEL1"/>
    <property type="match status" value="5"/>
</dbReference>
<evidence type="ECO:0008006" key="3">
    <source>
        <dbReference type="Google" id="ProtNLM"/>
    </source>
</evidence>
<sequence length="301" mass="33385">MAITHISPYQLQNTSPEELSRHLAGDPAEAALWIKAAAEQGMPDAQALLGQILLDGRGISLDMVLARYWFAKAADQGHPMGLNMLGRCHELGWGGGIDFALAALHFKQSAELGLDWGMYNYANLLLHGNGVEKDEALALEWYCKAAALGNAKSLNVVGRFYEEGWLVSADRAIAADYYRQAAEGDDFRGQYNYALLLAEQGLMKDAIYWMEHALAAAHLKFTRVMAENLLTFPNPEFHRIGMLAHEKCCELGSANDYYNYALVLQKDKRKAANTILAETWLMRAAAQGHDKAKRHLKASRS</sequence>
<proteinExistence type="predicted"/>
<name>A0A8D5G9G9_9PROT</name>
<dbReference type="InterPro" id="IPR011990">
    <property type="entry name" value="TPR-like_helical_dom_sf"/>
</dbReference>